<reference evidence="6" key="2">
    <citation type="submission" date="2023-01" db="EMBL/GenBank/DDBJ databases">
        <authorList>
            <person name="Sun Q."/>
            <person name="Evtushenko L."/>
        </authorList>
    </citation>
    <scope>NUCLEOTIDE SEQUENCE</scope>
    <source>
        <strain evidence="6">VKM Ac-1321</strain>
    </source>
</reference>
<name>A0A9W6NMV3_9ACTN</name>
<dbReference type="InterPro" id="IPR051013">
    <property type="entry name" value="MBL_superfamily_lactonases"/>
</dbReference>
<evidence type="ECO:0000256" key="1">
    <source>
        <dbReference type="ARBA" id="ARBA00007749"/>
    </source>
</evidence>
<comment type="similarity">
    <text evidence="1">Belongs to the metallo-beta-lactamase superfamily.</text>
</comment>
<proteinExistence type="inferred from homology"/>
<dbReference type="SMART" id="SM00849">
    <property type="entry name" value="Lactamase_B"/>
    <property type="match status" value="1"/>
</dbReference>
<keyword evidence="4" id="KW-0862">Zinc</keyword>
<dbReference type="InterPro" id="IPR036866">
    <property type="entry name" value="RibonucZ/Hydroxyglut_hydro"/>
</dbReference>
<dbReference type="PANTHER" id="PTHR42978">
    <property type="entry name" value="QUORUM-QUENCHING LACTONASE YTNP-RELATED-RELATED"/>
    <property type="match status" value="1"/>
</dbReference>
<evidence type="ECO:0000256" key="3">
    <source>
        <dbReference type="ARBA" id="ARBA00022801"/>
    </source>
</evidence>
<dbReference type="EMBL" id="BSFP01000026">
    <property type="protein sequence ID" value="GLL02849.1"/>
    <property type="molecule type" value="Genomic_DNA"/>
</dbReference>
<dbReference type="Pfam" id="PF00753">
    <property type="entry name" value="Lactamase_B"/>
    <property type="match status" value="1"/>
</dbReference>
<dbReference type="InterPro" id="IPR001279">
    <property type="entry name" value="Metallo-B-lactamas"/>
</dbReference>
<dbReference type="GO" id="GO:0016787">
    <property type="term" value="F:hydrolase activity"/>
    <property type="evidence" value="ECO:0007669"/>
    <property type="project" value="UniProtKB-KW"/>
</dbReference>
<dbReference type="PANTHER" id="PTHR42978:SF3">
    <property type="entry name" value="BLR3078 PROTEIN"/>
    <property type="match status" value="1"/>
</dbReference>
<sequence>MALPLCVSSQWREDRVGRQMNALGSDVLDSDVLGSYGFVMVISPSSYWTGRLPEAAPPAGMALYRVPTGTYTTRAVFAVTGGSLRDKRDFAATAVLIAHPKGDLLLDAGFGEHVAEHIKMLARMERAPYRLGPTAAQQLDAAGYDRSRLLGVLVTHVHWDHVSGLDSLRVPVWINEAENRYGADDSHGAVFRAVSQGLEIRQYAFDGPEYLGFPASFDFYGDGSVIVALAAGHTPGSVVVFVTPPTGKRYAFIGDLTWQMDGISRGAQRPWFMRRVADVDAETVRVGLQQSIALSRVLQVVPAHDVAAYDSIPLLPSRFPSVTP</sequence>
<dbReference type="AlphaFoldDB" id="A0A9W6NMV3"/>
<reference evidence="6" key="1">
    <citation type="journal article" date="2014" name="Int. J. Syst. Evol. Microbiol.">
        <title>Complete genome sequence of Corynebacterium casei LMG S-19264T (=DSM 44701T), isolated from a smear-ripened cheese.</title>
        <authorList>
            <consortium name="US DOE Joint Genome Institute (JGI-PGF)"/>
            <person name="Walter F."/>
            <person name="Albersmeier A."/>
            <person name="Kalinowski J."/>
            <person name="Ruckert C."/>
        </authorList>
    </citation>
    <scope>NUCLEOTIDE SEQUENCE</scope>
    <source>
        <strain evidence="6">VKM Ac-1321</strain>
    </source>
</reference>
<evidence type="ECO:0000313" key="6">
    <source>
        <dbReference type="EMBL" id="GLL02849.1"/>
    </source>
</evidence>
<dbReference type="SUPFAM" id="SSF56281">
    <property type="entry name" value="Metallo-hydrolase/oxidoreductase"/>
    <property type="match status" value="1"/>
</dbReference>
<protein>
    <submittedName>
        <fullName evidence="6">MBL fold metallo-hydrolase</fullName>
    </submittedName>
</protein>
<organism evidence="6 7">
    <name type="scientific">Dactylosporangium matsuzakiense</name>
    <dbReference type="NCBI Taxonomy" id="53360"/>
    <lineage>
        <taxon>Bacteria</taxon>
        <taxon>Bacillati</taxon>
        <taxon>Actinomycetota</taxon>
        <taxon>Actinomycetes</taxon>
        <taxon>Micromonosporales</taxon>
        <taxon>Micromonosporaceae</taxon>
        <taxon>Dactylosporangium</taxon>
    </lineage>
</organism>
<gene>
    <name evidence="6" type="ORF">GCM10017581_045910</name>
</gene>
<evidence type="ECO:0000313" key="7">
    <source>
        <dbReference type="Proteomes" id="UP001143480"/>
    </source>
</evidence>
<dbReference type="Gene3D" id="3.60.15.10">
    <property type="entry name" value="Ribonuclease Z/Hydroxyacylglutathione hydrolase-like"/>
    <property type="match status" value="1"/>
</dbReference>
<accession>A0A9W6NMV3</accession>
<evidence type="ECO:0000256" key="2">
    <source>
        <dbReference type="ARBA" id="ARBA00022723"/>
    </source>
</evidence>
<keyword evidence="7" id="KW-1185">Reference proteome</keyword>
<evidence type="ECO:0000256" key="4">
    <source>
        <dbReference type="ARBA" id="ARBA00022833"/>
    </source>
</evidence>
<feature type="domain" description="Metallo-beta-lactamase" evidence="5">
    <location>
        <begin position="91"/>
        <end position="304"/>
    </location>
</feature>
<keyword evidence="2" id="KW-0479">Metal-binding</keyword>
<dbReference type="Proteomes" id="UP001143480">
    <property type="component" value="Unassembled WGS sequence"/>
</dbReference>
<keyword evidence="3" id="KW-0378">Hydrolase</keyword>
<dbReference type="GO" id="GO:0046872">
    <property type="term" value="F:metal ion binding"/>
    <property type="evidence" value="ECO:0007669"/>
    <property type="project" value="UniProtKB-KW"/>
</dbReference>
<comment type="caution">
    <text evidence="6">The sequence shown here is derived from an EMBL/GenBank/DDBJ whole genome shotgun (WGS) entry which is preliminary data.</text>
</comment>
<evidence type="ECO:0000259" key="5">
    <source>
        <dbReference type="SMART" id="SM00849"/>
    </source>
</evidence>